<feature type="region of interest" description="Disordered" evidence="1">
    <location>
        <begin position="76"/>
        <end position="139"/>
    </location>
</feature>
<proteinExistence type="predicted"/>
<evidence type="ECO:0000259" key="2">
    <source>
        <dbReference type="Pfam" id="PF08157"/>
    </source>
</evidence>
<feature type="region of interest" description="Disordered" evidence="1">
    <location>
        <begin position="1"/>
        <end position="31"/>
    </location>
</feature>
<evidence type="ECO:0000256" key="1">
    <source>
        <dbReference type="SAM" id="MobiDB-lite"/>
    </source>
</evidence>
<dbReference type="Proteomes" id="UP001066276">
    <property type="component" value="Chromosome 2_1"/>
</dbReference>
<dbReference type="Pfam" id="PF08157">
    <property type="entry name" value="NUC129"/>
    <property type="match status" value="1"/>
</dbReference>
<feature type="domain" description="U3 small nucleolar RNA-associated protein NOL7 C-terminal" evidence="2">
    <location>
        <begin position="123"/>
        <end position="185"/>
    </location>
</feature>
<gene>
    <name evidence="3" type="ORF">NDU88_004777</name>
</gene>
<accession>A0AAV7VH70</accession>
<evidence type="ECO:0000313" key="3">
    <source>
        <dbReference type="EMBL" id="KAJ1200959.1"/>
    </source>
</evidence>
<sequence length="207" mass="23843">MADPETEELNSDDEAPEQVTFQQSRQDAAENLKRATQALQREKALLKEKRRRREELFKEQKKRKLLPTAVLEEVASLPQKRLIETAKAQDEGKDAETAKDQEDNSKDEGSEEDTTDDRVKKNYTAVRLKDQDQSSLQQQTAKDFIQNRLYGPGSKRTTVNQFFSMANKKGALKKPAVRFINNAWGAEKKRKAKHFKSRWVHKQGIPT</sequence>
<dbReference type="GO" id="GO:0005730">
    <property type="term" value="C:nucleolus"/>
    <property type="evidence" value="ECO:0007669"/>
    <property type="project" value="TreeGrafter"/>
</dbReference>
<protein>
    <recommendedName>
        <fullName evidence="2">U3 small nucleolar RNA-associated protein NOL7 C-terminal domain-containing protein</fullName>
    </recommendedName>
</protein>
<name>A0AAV7VH70_PLEWA</name>
<dbReference type="InterPro" id="IPR012579">
    <property type="entry name" value="NOL7_C"/>
</dbReference>
<dbReference type="EMBL" id="JANPWB010000003">
    <property type="protein sequence ID" value="KAJ1200959.1"/>
    <property type="molecule type" value="Genomic_DNA"/>
</dbReference>
<reference evidence="3" key="1">
    <citation type="journal article" date="2022" name="bioRxiv">
        <title>Sequencing and chromosome-scale assembly of the giantPleurodeles waltlgenome.</title>
        <authorList>
            <person name="Brown T."/>
            <person name="Elewa A."/>
            <person name="Iarovenko S."/>
            <person name="Subramanian E."/>
            <person name="Araus A.J."/>
            <person name="Petzold A."/>
            <person name="Susuki M."/>
            <person name="Suzuki K.-i.T."/>
            <person name="Hayashi T."/>
            <person name="Toyoda A."/>
            <person name="Oliveira C."/>
            <person name="Osipova E."/>
            <person name="Leigh N.D."/>
            <person name="Simon A."/>
            <person name="Yun M.H."/>
        </authorList>
    </citation>
    <scope>NUCLEOTIDE SEQUENCE</scope>
    <source>
        <strain evidence="3">20211129_DDA</strain>
        <tissue evidence="3">Liver</tissue>
    </source>
</reference>
<keyword evidence="4" id="KW-1185">Reference proteome</keyword>
<evidence type="ECO:0000313" key="4">
    <source>
        <dbReference type="Proteomes" id="UP001066276"/>
    </source>
</evidence>
<dbReference type="PANTHER" id="PTHR32337:SF2">
    <property type="entry name" value="NUCLEOLAR PROTEIN 7"/>
    <property type="match status" value="1"/>
</dbReference>
<comment type="caution">
    <text evidence="3">The sequence shown here is derived from an EMBL/GenBank/DDBJ whole genome shotgun (WGS) entry which is preliminary data.</text>
</comment>
<dbReference type="GO" id="GO:0003723">
    <property type="term" value="F:RNA binding"/>
    <property type="evidence" value="ECO:0007669"/>
    <property type="project" value="TreeGrafter"/>
</dbReference>
<organism evidence="3 4">
    <name type="scientific">Pleurodeles waltl</name>
    <name type="common">Iberian ribbed newt</name>
    <dbReference type="NCBI Taxonomy" id="8319"/>
    <lineage>
        <taxon>Eukaryota</taxon>
        <taxon>Metazoa</taxon>
        <taxon>Chordata</taxon>
        <taxon>Craniata</taxon>
        <taxon>Vertebrata</taxon>
        <taxon>Euteleostomi</taxon>
        <taxon>Amphibia</taxon>
        <taxon>Batrachia</taxon>
        <taxon>Caudata</taxon>
        <taxon>Salamandroidea</taxon>
        <taxon>Salamandridae</taxon>
        <taxon>Pleurodelinae</taxon>
        <taxon>Pleurodeles</taxon>
    </lineage>
</organism>
<feature type="compositionally biased region" description="Basic and acidic residues" evidence="1">
    <location>
        <begin position="81"/>
        <end position="108"/>
    </location>
</feature>
<dbReference type="PANTHER" id="PTHR32337">
    <property type="entry name" value="NUCLEOLAR PROTEIN 7"/>
    <property type="match status" value="1"/>
</dbReference>
<dbReference type="AlphaFoldDB" id="A0AAV7VH70"/>
<feature type="compositionally biased region" description="Acidic residues" evidence="1">
    <location>
        <begin position="1"/>
        <end position="16"/>
    </location>
</feature>